<accession>A0A244CQW8</accession>
<dbReference type="EMBL" id="MWPV01000002">
    <property type="protein sequence ID" value="OUL57994.1"/>
    <property type="molecule type" value="Genomic_DNA"/>
</dbReference>
<sequence length="79" mass="9480">MLAKASEALQKSQTKLEWVSLLFALYKKWRLRFHQSPQKNFCIYEQHLLECPYSQEIDPMGRFCRFISKMSISYLSDIE</sequence>
<reference evidence="1 2" key="1">
    <citation type="submission" date="2017-02" db="EMBL/GenBank/DDBJ databases">
        <title>Pseudoalteromonas ulvae TC14 Genome.</title>
        <authorList>
            <person name="Molmeret M."/>
        </authorList>
    </citation>
    <scope>NUCLEOTIDE SEQUENCE [LARGE SCALE GENOMIC DNA]</scope>
    <source>
        <strain evidence="1">TC14</strain>
    </source>
</reference>
<dbReference type="Proteomes" id="UP000194841">
    <property type="component" value="Unassembled WGS sequence"/>
</dbReference>
<comment type="caution">
    <text evidence="1">The sequence shown here is derived from an EMBL/GenBank/DDBJ whole genome shotgun (WGS) entry which is preliminary data.</text>
</comment>
<evidence type="ECO:0000313" key="2">
    <source>
        <dbReference type="Proteomes" id="UP000194841"/>
    </source>
</evidence>
<dbReference type="AlphaFoldDB" id="A0A244CQW8"/>
<gene>
    <name evidence="1" type="ORF">B1199_06430</name>
</gene>
<name>A0A244CQW8_PSEDV</name>
<organism evidence="1 2">
    <name type="scientific">Pseudoalteromonas ulvae</name>
    <dbReference type="NCBI Taxonomy" id="107327"/>
    <lineage>
        <taxon>Bacteria</taxon>
        <taxon>Pseudomonadati</taxon>
        <taxon>Pseudomonadota</taxon>
        <taxon>Gammaproteobacteria</taxon>
        <taxon>Alteromonadales</taxon>
        <taxon>Pseudoalteromonadaceae</taxon>
        <taxon>Pseudoalteromonas</taxon>
    </lineage>
</organism>
<proteinExistence type="predicted"/>
<protein>
    <submittedName>
        <fullName evidence="1">Uncharacterized protein</fullName>
    </submittedName>
</protein>
<evidence type="ECO:0000313" key="1">
    <source>
        <dbReference type="EMBL" id="OUL57994.1"/>
    </source>
</evidence>
<keyword evidence="2" id="KW-1185">Reference proteome</keyword>